<sequence length="77" mass="8852">MRYSTAPRLVVPTDLLGIKKRVKGRDANQRQRIWSIIPPHGSPYISTLSSVGTCFEVIDFTLPYRQIGQLRILKKNR</sequence>
<reference evidence="1" key="2">
    <citation type="submission" date="2013-05" db="EMBL/GenBank/DDBJ databases">
        <title>The genome and transcriptome of Haemonchus contortus: a key model parasite for drug and vaccine discovery.</title>
        <authorList>
            <person name="Laing R."/>
            <person name="Kikuchi T."/>
            <person name="Martinelli A."/>
            <person name="Tsai I.J."/>
            <person name="Beech R.N."/>
            <person name="Redman E."/>
            <person name="Holroyd N."/>
            <person name="Bartley D.J."/>
            <person name="Beasley H."/>
            <person name="Britton C."/>
            <person name="Curran D."/>
            <person name="Devaney E."/>
            <person name="Gilabert A."/>
            <person name="Jackson F."/>
            <person name="Hunt M."/>
            <person name="Johnston S."/>
            <person name="Kryukov I."/>
            <person name="Li K."/>
            <person name="Morrison A.A."/>
            <person name="Reid A.J."/>
            <person name="Sargison N."/>
            <person name="Saunders G."/>
            <person name="Wasmuth J.D."/>
            <person name="Wolstenholme A."/>
            <person name="Berriman M."/>
            <person name="Gilleard J.S."/>
            <person name="Cotton J.A."/>
        </authorList>
    </citation>
    <scope>NUCLEOTIDE SEQUENCE [LARGE SCALE GENOMIC DNA]</scope>
    <source>
        <strain evidence="1">ISE/inbred ISE</strain>
    </source>
</reference>
<comment type="caution">
    <text evidence="1">The sequence shown here is derived from an EMBL/GenBank/DDBJ whole genome shotgun (WGS) entry which is preliminary data.</text>
</comment>
<dbReference type="AlphaFoldDB" id="W6NDE9"/>
<name>W6NDE9_HAECO</name>
<reference evidence="1" key="1">
    <citation type="submission" date="2013-03" db="EMBL/GenBank/DDBJ databases">
        <authorList>
            <person name="Aslett M."/>
        </authorList>
    </citation>
    <scope>NUCLEOTIDE SEQUENCE [LARGE SCALE GENOMIC DNA]</scope>
    <source>
        <strain evidence="1">ISE/inbred ISE</strain>
    </source>
</reference>
<gene>
    <name evidence="1" type="ORF">HCOI_01375700</name>
</gene>
<proteinExistence type="predicted"/>
<accession>W6NDE9</accession>
<evidence type="ECO:0000313" key="1">
    <source>
        <dbReference type="EMBL" id="CDL95176.1"/>
    </source>
</evidence>
<dbReference type="EMBL" id="CAVP010058781">
    <property type="protein sequence ID" value="CDL95176.1"/>
    <property type="molecule type" value="Genomic_DNA"/>
</dbReference>
<organism evidence="1">
    <name type="scientific">Haemonchus contortus</name>
    <name type="common">Barber pole worm</name>
    <dbReference type="NCBI Taxonomy" id="6289"/>
    <lineage>
        <taxon>Eukaryota</taxon>
        <taxon>Metazoa</taxon>
        <taxon>Ecdysozoa</taxon>
        <taxon>Nematoda</taxon>
        <taxon>Chromadorea</taxon>
        <taxon>Rhabditida</taxon>
        <taxon>Rhabditina</taxon>
        <taxon>Rhabditomorpha</taxon>
        <taxon>Strongyloidea</taxon>
        <taxon>Trichostrongylidae</taxon>
        <taxon>Haemonchus</taxon>
    </lineage>
</organism>
<protein>
    <submittedName>
        <fullName evidence="1">Uncharacterized protein</fullName>
    </submittedName>
</protein>